<gene>
    <name evidence="1" type="ORF">Salat_2109200</name>
</gene>
<protein>
    <submittedName>
        <fullName evidence="1">Uncharacterized protein</fullName>
    </submittedName>
</protein>
<accession>A0AAE1Y0M3</accession>
<name>A0AAE1Y0M3_9LAMI</name>
<reference evidence="1" key="2">
    <citation type="journal article" date="2024" name="Plant">
        <title>Genomic evolution and insights into agronomic trait innovations of Sesamum species.</title>
        <authorList>
            <person name="Miao H."/>
            <person name="Wang L."/>
            <person name="Qu L."/>
            <person name="Liu H."/>
            <person name="Sun Y."/>
            <person name="Le M."/>
            <person name="Wang Q."/>
            <person name="Wei S."/>
            <person name="Zheng Y."/>
            <person name="Lin W."/>
            <person name="Duan Y."/>
            <person name="Cao H."/>
            <person name="Xiong S."/>
            <person name="Wang X."/>
            <person name="Wei L."/>
            <person name="Li C."/>
            <person name="Ma Q."/>
            <person name="Ju M."/>
            <person name="Zhao R."/>
            <person name="Li G."/>
            <person name="Mu C."/>
            <person name="Tian Q."/>
            <person name="Mei H."/>
            <person name="Zhang T."/>
            <person name="Gao T."/>
            <person name="Zhang H."/>
        </authorList>
    </citation>
    <scope>NUCLEOTIDE SEQUENCE</scope>
    <source>
        <strain evidence="1">3651</strain>
    </source>
</reference>
<dbReference type="AlphaFoldDB" id="A0AAE1Y0M3"/>
<reference evidence="1" key="1">
    <citation type="submission" date="2020-06" db="EMBL/GenBank/DDBJ databases">
        <authorList>
            <person name="Li T."/>
            <person name="Hu X."/>
            <person name="Zhang T."/>
            <person name="Song X."/>
            <person name="Zhang H."/>
            <person name="Dai N."/>
            <person name="Sheng W."/>
            <person name="Hou X."/>
            <person name="Wei L."/>
        </authorList>
    </citation>
    <scope>NUCLEOTIDE SEQUENCE</scope>
    <source>
        <strain evidence="1">3651</strain>
        <tissue evidence="1">Leaf</tissue>
    </source>
</reference>
<evidence type="ECO:0000313" key="1">
    <source>
        <dbReference type="EMBL" id="KAK4421586.1"/>
    </source>
</evidence>
<comment type="caution">
    <text evidence="1">The sequence shown here is derived from an EMBL/GenBank/DDBJ whole genome shotgun (WGS) entry which is preliminary data.</text>
</comment>
<sequence length="103" mass="12016">MEITHRWLGDWRWVRFQNARLCKGFPTVVCEWVRFQNARLCKGFPTVVGSHREVIERWRYGRRKKNHHRSIGIRRRRGWGWGFLAGAGEGFDGGGEGSSTGGW</sequence>
<keyword evidence="2" id="KW-1185">Reference proteome</keyword>
<proteinExistence type="predicted"/>
<dbReference type="Proteomes" id="UP001293254">
    <property type="component" value="Unassembled WGS sequence"/>
</dbReference>
<organism evidence="1 2">
    <name type="scientific">Sesamum alatum</name>
    <dbReference type="NCBI Taxonomy" id="300844"/>
    <lineage>
        <taxon>Eukaryota</taxon>
        <taxon>Viridiplantae</taxon>
        <taxon>Streptophyta</taxon>
        <taxon>Embryophyta</taxon>
        <taxon>Tracheophyta</taxon>
        <taxon>Spermatophyta</taxon>
        <taxon>Magnoliopsida</taxon>
        <taxon>eudicotyledons</taxon>
        <taxon>Gunneridae</taxon>
        <taxon>Pentapetalae</taxon>
        <taxon>asterids</taxon>
        <taxon>lamiids</taxon>
        <taxon>Lamiales</taxon>
        <taxon>Pedaliaceae</taxon>
        <taxon>Sesamum</taxon>
    </lineage>
</organism>
<dbReference type="EMBL" id="JACGWO010000008">
    <property type="protein sequence ID" value="KAK4421586.1"/>
    <property type="molecule type" value="Genomic_DNA"/>
</dbReference>
<evidence type="ECO:0000313" key="2">
    <source>
        <dbReference type="Proteomes" id="UP001293254"/>
    </source>
</evidence>